<dbReference type="SUPFAM" id="SSF57889">
    <property type="entry name" value="Cysteine-rich domain"/>
    <property type="match status" value="1"/>
</dbReference>
<feature type="zinc finger region" description="C4-type" evidence="12">
    <location>
        <begin position="293"/>
        <end position="310"/>
    </location>
</feature>
<evidence type="ECO:0000256" key="13">
    <source>
        <dbReference type="PROSITE-ProRule" id="PRU00042"/>
    </source>
</evidence>
<dbReference type="OrthoDB" id="284275at2759"/>
<organism evidence="16 17">
    <name type="scientific">Hypsibius exemplaris</name>
    <name type="common">Freshwater tardigrade</name>
    <dbReference type="NCBI Taxonomy" id="2072580"/>
    <lineage>
        <taxon>Eukaryota</taxon>
        <taxon>Metazoa</taxon>
        <taxon>Ecdysozoa</taxon>
        <taxon>Tardigrada</taxon>
        <taxon>Eutardigrada</taxon>
        <taxon>Parachela</taxon>
        <taxon>Hypsibioidea</taxon>
        <taxon>Hypsibiidae</taxon>
        <taxon>Hypsibius</taxon>
    </lineage>
</organism>
<keyword evidence="5 13" id="KW-0863">Zinc-finger</keyword>
<dbReference type="PANTHER" id="PTHR12695">
    <property type="entry name" value="GENERAL TRANSCRIPTION FACTOR IIH SUBUNIT 2"/>
    <property type="match status" value="1"/>
</dbReference>
<dbReference type="GO" id="GO:0000439">
    <property type="term" value="C:transcription factor TFIIH core complex"/>
    <property type="evidence" value="ECO:0007669"/>
    <property type="project" value="InterPro"/>
</dbReference>
<dbReference type="Proteomes" id="UP000192578">
    <property type="component" value="Unassembled WGS sequence"/>
</dbReference>
<evidence type="ECO:0000259" key="15">
    <source>
        <dbReference type="PROSITE" id="PS50234"/>
    </source>
</evidence>
<evidence type="ECO:0000256" key="4">
    <source>
        <dbReference type="ARBA" id="ARBA00022763"/>
    </source>
</evidence>
<dbReference type="InterPro" id="IPR046349">
    <property type="entry name" value="C1-like_sf"/>
</dbReference>
<evidence type="ECO:0000256" key="5">
    <source>
        <dbReference type="ARBA" id="ARBA00022771"/>
    </source>
</evidence>
<evidence type="ECO:0000256" key="1">
    <source>
        <dbReference type="ARBA" id="ARBA00004123"/>
    </source>
</evidence>
<evidence type="ECO:0000313" key="16">
    <source>
        <dbReference type="EMBL" id="OQV18164.1"/>
    </source>
</evidence>
<dbReference type="InterPro" id="IPR013083">
    <property type="entry name" value="Znf_RING/FYVE/PHD"/>
</dbReference>
<evidence type="ECO:0000256" key="6">
    <source>
        <dbReference type="ARBA" id="ARBA00022833"/>
    </source>
</evidence>
<proteinExistence type="inferred from homology"/>
<dbReference type="CDD" id="cd01453">
    <property type="entry name" value="vWA_transcription_factor_IIH_type"/>
    <property type="match status" value="1"/>
</dbReference>
<dbReference type="PROSITE" id="PS50157">
    <property type="entry name" value="ZINC_FINGER_C2H2_2"/>
    <property type="match status" value="1"/>
</dbReference>
<dbReference type="SMART" id="SM01047">
    <property type="entry name" value="C1_4"/>
    <property type="match status" value="1"/>
</dbReference>
<evidence type="ECO:0000256" key="10">
    <source>
        <dbReference type="ARBA" id="ARBA00023242"/>
    </source>
</evidence>
<keyword evidence="7 11" id="KW-0805">Transcription regulation</keyword>
<dbReference type="AlphaFoldDB" id="A0A1W0WSI9"/>
<name>A0A1W0WSI9_HYPEX</name>
<keyword evidence="10 11" id="KW-0539">Nucleus</keyword>
<evidence type="ECO:0000256" key="2">
    <source>
        <dbReference type="ARBA" id="ARBA00006092"/>
    </source>
</evidence>
<accession>A0A1W0WSI9</accession>
<keyword evidence="8 11" id="KW-0804">Transcription</keyword>
<comment type="caution">
    <text evidence="16">The sequence shown here is derived from an EMBL/GenBank/DDBJ whole genome shotgun (WGS) entry which is preliminary data.</text>
</comment>
<evidence type="ECO:0000256" key="11">
    <source>
        <dbReference type="PIRNR" id="PIRNR015919"/>
    </source>
</evidence>
<dbReference type="NCBIfam" id="TIGR00622">
    <property type="entry name" value="ssl1"/>
    <property type="match status" value="1"/>
</dbReference>
<dbReference type="Gene3D" id="3.40.50.410">
    <property type="entry name" value="von Willebrand factor, type A domain"/>
    <property type="match status" value="1"/>
</dbReference>
<dbReference type="PIRSF" id="PIRSF015919">
    <property type="entry name" value="TFIIH_SSL1"/>
    <property type="match status" value="1"/>
</dbReference>
<sequence>MANMTDEPDEQGYRWETEYERTWEVLQEDATGSLTASVQDVVLGIKRRRLLERKPNLRLGMMRHLFVILDMSDSMRDQDLRPNRLFCVLRLLENFINEFFDQNPIGQLGVITTRNKRADRLTELAGNPKKHIDALQTLRTTDPHGETTLQNSLELAAQTLRNIPSHASREIILIFGSLSSCDPGNIYDTTRMLRECNIRCSVIGLAAEVSICKTLAKETVGEYSVALDEPHLKDILMSHIVPPPVSSNSDSFLIRMGFPQQKALDRLDEFSFCMCHLDQPEPKTRYGQPGYFCPVCVTKYCELPVECRVCGLTLVSAPHLARSYHHLFPVEAFEEVPKEEIELLADKKCFGCLTETPHSDKSGTTHRFRCKVCQRTFCIDCDLFIHDTLHSCPGCASSAAKTE</sequence>
<dbReference type="Gene3D" id="3.30.40.10">
    <property type="entry name" value="Zinc/RING finger domain, C3HC4 (zinc finger)"/>
    <property type="match status" value="1"/>
</dbReference>
<dbReference type="InterPro" id="IPR002035">
    <property type="entry name" value="VWF_A"/>
</dbReference>
<evidence type="ECO:0000313" key="17">
    <source>
        <dbReference type="Proteomes" id="UP000192578"/>
    </source>
</evidence>
<dbReference type="GO" id="GO:0005675">
    <property type="term" value="C:transcription factor TFIIH holo complex"/>
    <property type="evidence" value="ECO:0007669"/>
    <property type="project" value="UniProtKB-UniRule"/>
</dbReference>
<dbReference type="GO" id="GO:0006289">
    <property type="term" value="P:nucleotide-excision repair"/>
    <property type="evidence" value="ECO:0007669"/>
    <property type="project" value="UniProtKB-UniRule"/>
</dbReference>
<dbReference type="GO" id="GO:0008270">
    <property type="term" value="F:zinc ion binding"/>
    <property type="evidence" value="ECO:0007669"/>
    <property type="project" value="UniProtKB-UniRule"/>
</dbReference>
<evidence type="ECO:0000259" key="14">
    <source>
        <dbReference type="PROSITE" id="PS50157"/>
    </source>
</evidence>
<dbReference type="PROSITE" id="PS00028">
    <property type="entry name" value="ZINC_FINGER_C2H2_1"/>
    <property type="match status" value="1"/>
</dbReference>
<evidence type="ECO:0000256" key="7">
    <source>
        <dbReference type="ARBA" id="ARBA00023015"/>
    </source>
</evidence>
<reference evidence="17" key="1">
    <citation type="submission" date="2017-01" db="EMBL/GenBank/DDBJ databases">
        <title>Comparative genomics of anhydrobiosis in the tardigrade Hypsibius dujardini.</title>
        <authorList>
            <person name="Yoshida Y."/>
            <person name="Koutsovoulos G."/>
            <person name="Laetsch D."/>
            <person name="Stevens L."/>
            <person name="Kumar S."/>
            <person name="Horikawa D."/>
            <person name="Ishino K."/>
            <person name="Komine S."/>
            <person name="Tomita M."/>
            <person name="Blaxter M."/>
            <person name="Arakawa K."/>
        </authorList>
    </citation>
    <scope>NUCLEOTIDE SEQUENCE [LARGE SCALE GENOMIC DNA]</scope>
    <source>
        <strain evidence="17">Z151</strain>
    </source>
</reference>
<dbReference type="PROSITE" id="PS50234">
    <property type="entry name" value="VWFA"/>
    <property type="match status" value="1"/>
</dbReference>
<gene>
    <name evidence="16" type="ORF">BV898_07753</name>
</gene>
<dbReference type="Pfam" id="PF07975">
    <property type="entry name" value="C1_4"/>
    <property type="match status" value="1"/>
</dbReference>
<dbReference type="EMBL" id="MTYJ01000052">
    <property type="protein sequence ID" value="OQV18164.1"/>
    <property type="molecule type" value="Genomic_DNA"/>
</dbReference>
<keyword evidence="17" id="KW-1185">Reference proteome</keyword>
<dbReference type="InterPro" id="IPR013087">
    <property type="entry name" value="Znf_C2H2_type"/>
</dbReference>
<dbReference type="InterPro" id="IPR036465">
    <property type="entry name" value="vWFA_dom_sf"/>
</dbReference>
<keyword evidence="3 11" id="KW-0479">Metal-binding</keyword>
<evidence type="ECO:0000256" key="9">
    <source>
        <dbReference type="ARBA" id="ARBA00023204"/>
    </source>
</evidence>
<dbReference type="InterPro" id="IPR007198">
    <property type="entry name" value="Ssl1-like"/>
</dbReference>
<dbReference type="FunFam" id="3.40.50.410:FF:000015">
    <property type="entry name" value="General transcription factor IIH subunit 2"/>
    <property type="match status" value="1"/>
</dbReference>
<evidence type="ECO:0000256" key="3">
    <source>
        <dbReference type="ARBA" id="ARBA00022723"/>
    </source>
</evidence>
<keyword evidence="9" id="KW-0234">DNA repair</keyword>
<dbReference type="SUPFAM" id="SSF53300">
    <property type="entry name" value="vWA-like"/>
    <property type="match status" value="1"/>
</dbReference>
<dbReference type="InterPro" id="IPR004595">
    <property type="entry name" value="TFIIH_C1-like_dom"/>
</dbReference>
<feature type="domain" description="VWFA" evidence="15">
    <location>
        <begin position="64"/>
        <end position="240"/>
    </location>
</feature>
<dbReference type="GO" id="GO:0006357">
    <property type="term" value="P:regulation of transcription by RNA polymerase II"/>
    <property type="evidence" value="ECO:0007669"/>
    <property type="project" value="TreeGrafter"/>
</dbReference>
<evidence type="ECO:0000256" key="12">
    <source>
        <dbReference type="PIRSR" id="PIRSR015919-1"/>
    </source>
</evidence>
<dbReference type="Pfam" id="PF04056">
    <property type="entry name" value="Ssl1"/>
    <property type="match status" value="1"/>
</dbReference>
<dbReference type="SMART" id="SM00327">
    <property type="entry name" value="VWA"/>
    <property type="match status" value="1"/>
</dbReference>
<evidence type="ECO:0000256" key="8">
    <source>
        <dbReference type="ARBA" id="ARBA00023163"/>
    </source>
</evidence>
<feature type="domain" description="C2H2-type" evidence="14">
    <location>
        <begin position="368"/>
        <end position="391"/>
    </location>
</feature>
<protein>
    <recommendedName>
        <fullName evidence="11">General transcription factor IIH subunit</fullName>
    </recommendedName>
</protein>
<keyword evidence="4" id="KW-0227">DNA damage</keyword>
<dbReference type="GO" id="GO:0006351">
    <property type="term" value="P:DNA-templated transcription"/>
    <property type="evidence" value="ECO:0007669"/>
    <property type="project" value="InterPro"/>
</dbReference>
<dbReference type="PANTHER" id="PTHR12695:SF2">
    <property type="entry name" value="GENERAL TRANSCRIPTION FACTOR IIH SUBUNIT 2-RELATED"/>
    <property type="match status" value="1"/>
</dbReference>
<comment type="similarity">
    <text evidence="2 11">Belongs to the GTF2H2 family.</text>
</comment>
<comment type="subcellular location">
    <subcellularLocation>
        <location evidence="1 11">Nucleus</location>
    </subcellularLocation>
</comment>
<dbReference type="InterPro" id="IPR012170">
    <property type="entry name" value="TFIIH_SSL1/p44"/>
</dbReference>
<keyword evidence="6 11" id="KW-0862">Zinc</keyword>